<evidence type="ECO:0000256" key="1">
    <source>
        <dbReference type="SAM" id="Phobius"/>
    </source>
</evidence>
<protein>
    <submittedName>
        <fullName evidence="2">Uncharacterized protein</fullName>
    </submittedName>
</protein>
<proteinExistence type="predicted"/>
<keyword evidence="1" id="KW-0812">Transmembrane</keyword>
<dbReference type="InterPro" id="IPR005226">
    <property type="entry name" value="UPF0014_fam"/>
</dbReference>
<feature type="transmembrane region" description="Helical" evidence="1">
    <location>
        <begin position="27"/>
        <end position="50"/>
    </location>
</feature>
<comment type="caution">
    <text evidence="2">The sequence shown here is derived from an EMBL/GenBank/DDBJ whole genome shotgun (WGS) entry which is preliminary data.</text>
</comment>
<organism evidence="2 3">
    <name type="scientific">Brevibacterium salitolerans</name>
    <dbReference type="NCBI Taxonomy" id="1403566"/>
    <lineage>
        <taxon>Bacteria</taxon>
        <taxon>Bacillati</taxon>
        <taxon>Actinomycetota</taxon>
        <taxon>Actinomycetes</taxon>
        <taxon>Micrococcales</taxon>
        <taxon>Brevibacteriaceae</taxon>
        <taxon>Brevibacterium</taxon>
    </lineage>
</organism>
<name>A0ABN2WBS2_9MICO</name>
<evidence type="ECO:0000313" key="3">
    <source>
        <dbReference type="Proteomes" id="UP001500984"/>
    </source>
</evidence>
<keyword evidence="1" id="KW-1133">Transmembrane helix</keyword>
<keyword evidence="3" id="KW-1185">Reference proteome</keyword>
<keyword evidence="1" id="KW-0472">Membrane</keyword>
<evidence type="ECO:0000313" key="2">
    <source>
        <dbReference type="EMBL" id="GAA2088668.1"/>
    </source>
</evidence>
<dbReference type="Pfam" id="PF03649">
    <property type="entry name" value="UPF0014"/>
    <property type="match status" value="1"/>
</dbReference>
<dbReference type="Proteomes" id="UP001500984">
    <property type="component" value="Unassembled WGS sequence"/>
</dbReference>
<accession>A0ABN2WBS2</accession>
<sequence length="65" mass="6391">MTGLVTLPGAFVSAVFGGLPVVEAALFQLVVLACLLAAGAVAVALWSLLLGAPARLPDDSAARTG</sequence>
<gene>
    <name evidence="2" type="ORF">GCM10009823_03910</name>
</gene>
<dbReference type="EMBL" id="BAAAPZ010000002">
    <property type="protein sequence ID" value="GAA2088668.1"/>
    <property type="molecule type" value="Genomic_DNA"/>
</dbReference>
<reference evidence="2 3" key="1">
    <citation type="journal article" date="2019" name="Int. J. Syst. Evol. Microbiol.">
        <title>The Global Catalogue of Microorganisms (GCM) 10K type strain sequencing project: providing services to taxonomists for standard genome sequencing and annotation.</title>
        <authorList>
            <consortium name="The Broad Institute Genomics Platform"/>
            <consortium name="The Broad Institute Genome Sequencing Center for Infectious Disease"/>
            <person name="Wu L."/>
            <person name="Ma J."/>
        </authorList>
    </citation>
    <scope>NUCLEOTIDE SEQUENCE [LARGE SCALE GENOMIC DNA]</scope>
    <source>
        <strain evidence="2 3">JCM 15900</strain>
    </source>
</reference>